<dbReference type="InterPro" id="IPR051210">
    <property type="entry name" value="Ub_ligase/GEF_domain"/>
</dbReference>
<dbReference type="Gene3D" id="2.130.10.30">
    <property type="entry name" value="Regulator of chromosome condensation 1/beta-lactamase-inhibitor protein II"/>
    <property type="match status" value="2"/>
</dbReference>
<dbReference type="InterPro" id="IPR058923">
    <property type="entry name" value="RCC1-like_dom"/>
</dbReference>
<dbReference type="InterPro" id="IPR000408">
    <property type="entry name" value="Reg_chr_condens"/>
</dbReference>
<protein>
    <recommendedName>
        <fullName evidence="4">RCC1-like domain-containing protein</fullName>
    </recommendedName>
</protein>
<reference evidence="5 6" key="1">
    <citation type="journal article" date="2023" name="G3 (Bethesda)">
        <title>A haplotype-resolved chromosome-scale genome for Quercus rubra L. provides insights into the genetics of adaptive traits for red oak species.</title>
        <authorList>
            <person name="Kapoor B."/>
            <person name="Jenkins J."/>
            <person name="Schmutz J."/>
            <person name="Zhebentyayeva T."/>
            <person name="Kuelheim C."/>
            <person name="Coggeshall M."/>
            <person name="Heim C."/>
            <person name="Lasky J.R."/>
            <person name="Leites L."/>
            <person name="Islam-Faridi N."/>
            <person name="Romero-Severson J."/>
            <person name="DeLeo V.L."/>
            <person name="Lucas S.M."/>
            <person name="Lazic D."/>
            <person name="Gailing O."/>
            <person name="Carlson J."/>
            <person name="Staton M."/>
        </authorList>
    </citation>
    <scope>NUCLEOTIDE SEQUENCE [LARGE SCALE GENOMIC DNA]</scope>
    <source>
        <strain evidence="5">Pseudo-F2</strain>
    </source>
</reference>
<feature type="domain" description="RCC1-like" evidence="4">
    <location>
        <begin position="4"/>
        <end position="375"/>
    </location>
</feature>
<feature type="repeat" description="RCC1" evidence="2">
    <location>
        <begin position="224"/>
        <end position="275"/>
    </location>
</feature>
<evidence type="ECO:0000256" key="1">
    <source>
        <dbReference type="ARBA" id="ARBA00022737"/>
    </source>
</evidence>
<name>A0AAN7EVH8_QUERU</name>
<accession>A0AAN7EVH8</accession>
<evidence type="ECO:0000256" key="3">
    <source>
        <dbReference type="SAM" id="MobiDB-lite"/>
    </source>
</evidence>
<evidence type="ECO:0000313" key="6">
    <source>
        <dbReference type="Proteomes" id="UP001324115"/>
    </source>
</evidence>
<dbReference type="PROSITE" id="PS00626">
    <property type="entry name" value="RCC1_2"/>
    <property type="match status" value="4"/>
</dbReference>
<feature type="compositionally biased region" description="Low complexity" evidence="3">
    <location>
        <begin position="63"/>
        <end position="80"/>
    </location>
</feature>
<feature type="repeat" description="RCC1" evidence="2">
    <location>
        <begin position="276"/>
        <end position="329"/>
    </location>
</feature>
<dbReference type="AlphaFoldDB" id="A0AAN7EVH8"/>
<dbReference type="PANTHER" id="PTHR22870">
    <property type="entry name" value="REGULATOR OF CHROMOSOME CONDENSATION"/>
    <property type="match status" value="1"/>
</dbReference>
<feature type="compositionally biased region" description="Low complexity" evidence="3">
    <location>
        <begin position="98"/>
        <end position="108"/>
    </location>
</feature>
<dbReference type="PANTHER" id="PTHR22870:SF382">
    <property type="entry name" value="REGULATOR OF CHROMOSOME CONDENSATION (RCC1) FAMILY PROTEIN"/>
    <property type="match status" value="1"/>
</dbReference>
<comment type="caution">
    <text evidence="5">The sequence shown here is derived from an EMBL/GenBank/DDBJ whole genome shotgun (WGS) entry which is preliminary data.</text>
</comment>
<organism evidence="5 6">
    <name type="scientific">Quercus rubra</name>
    <name type="common">Northern red oak</name>
    <name type="synonym">Quercus borealis</name>
    <dbReference type="NCBI Taxonomy" id="3512"/>
    <lineage>
        <taxon>Eukaryota</taxon>
        <taxon>Viridiplantae</taxon>
        <taxon>Streptophyta</taxon>
        <taxon>Embryophyta</taxon>
        <taxon>Tracheophyta</taxon>
        <taxon>Spermatophyta</taxon>
        <taxon>Magnoliopsida</taxon>
        <taxon>eudicotyledons</taxon>
        <taxon>Gunneridae</taxon>
        <taxon>Pentapetalae</taxon>
        <taxon>rosids</taxon>
        <taxon>fabids</taxon>
        <taxon>Fagales</taxon>
        <taxon>Fagaceae</taxon>
        <taxon>Quercus</taxon>
    </lineage>
</organism>
<evidence type="ECO:0000256" key="2">
    <source>
        <dbReference type="PROSITE-ProRule" id="PRU00235"/>
    </source>
</evidence>
<dbReference type="SUPFAM" id="SSF50985">
    <property type="entry name" value="RCC1/BLIP-II"/>
    <property type="match status" value="1"/>
</dbReference>
<keyword evidence="6" id="KW-1185">Reference proteome</keyword>
<dbReference type="InterPro" id="IPR009091">
    <property type="entry name" value="RCC1/BLIP-II"/>
</dbReference>
<dbReference type="EMBL" id="JAXUIC010000008">
    <property type="protein sequence ID" value="KAK4579270.1"/>
    <property type="molecule type" value="Genomic_DNA"/>
</dbReference>
<feature type="region of interest" description="Disordered" evidence="3">
    <location>
        <begin position="44"/>
        <end position="111"/>
    </location>
</feature>
<dbReference type="Pfam" id="PF25390">
    <property type="entry name" value="WD40_RLD"/>
    <property type="match status" value="1"/>
</dbReference>
<feature type="repeat" description="RCC1" evidence="2">
    <location>
        <begin position="330"/>
        <end position="380"/>
    </location>
</feature>
<sequence>MEVSVVRGAAGWAHCVAVTESGEVYTWGWKECVPSGKVFGDPSLGGSSEKDVFERQSSFLTEQVSPRSQGSRSSGGAVSGTDAKGGGEESTKRRRISSAKQAAESSSSGDETLSALPCLVTLNPGVRITTVAAGGRHTLALSDIGQVWGWGYGGEGQLGLGSRIRMVSSPHPVPCIESPYVKDRSTALSRGSMSSEGQGFRAPGSYVKGIACGGRHSAVITDAGALLTFGWGLYGQCGQGSTDDELSPTCVSSLLGIRIEGVAAGLWHTVCISADGDVYAFGGNQFGQLGTGADQAETIPRLLEAPSLENLHAKIVSCGARHSALITEDAKVFCWGWNKYGQLGLGDVIDRNIPSQVIIDGGVPRNVACGWWHTLLLAESPT</sequence>
<dbReference type="PRINTS" id="PR00633">
    <property type="entry name" value="RCCNDNSATION"/>
</dbReference>
<feature type="repeat" description="RCC1" evidence="2">
    <location>
        <begin position="145"/>
        <end position="223"/>
    </location>
</feature>
<evidence type="ECO:0000313" key="5">
    <source>
        <dbReference type="EMBL" id="KAK4579270.1"/>
    </source>
</evidence>
<proteinExistence type="predicted"/>
<dbReference type="Proteomes" id="UP001324115">
    <property type="component" value="Unassembled WGS sequence"/>
</dbReference>
<dbReference type="PROSITE" id="PS50012">
    <property type="entry name" value="RCC1_3"/>
    <property type="match status" value="4"/>
</dbReference>
<keyword evidence="1" id="KW-0677">Repeat</keyword>
<evidence type="ECO:0000259" key="4">
    <source>
        <dbReference type="Pfam" id="PF25390"/>
    </source>
</evidence>
<gene>
    <name evidence="5" type="ORF">RGQ29_029084</name>
</gene>